<dbReference type="Gene3D" id="2.60.120.560">
    <property type="entry name" value="Exo-inulinase, domain 1"/>
    <property type="match status" value="1"/>
</dbReference>
<keyword evidence="2" id="KW-1185">Reference proteome</keyword>
<dbReference type="OrthoDB" id="118532at2"/>
<dbReference type="Proteomes" id="UP000198942">
    <property type="component" value="Unassembled WGS sequence"/>
</dbReference>
<accession>A0A1H8K7Y8</accession>
<keyword evidence="1" id="KW-0430">Lectin</keyword>
<evidence type="ECO:0000313" key="2">
    <source>
        <dbReference type="Proteomes" id="UP000198942"/>
    </source>
</evidence>
<protein>
    <submittedName>
        <fullName evidence="1">Concanavalin A-like lectin/glucanases superfamily protein</fullName>
    </submittedName>
</protein>
<sequence>MKKLTLLFALFAAVKIQAQQKYQLYDLSVINPKQWIIPKNDTLDYELGSFDGKNALLIKRKIQNYKSASLAYKPGLNFKDGIIEMDVACTIPKGGFVGLAFHIKDAHHYETVYFRPGSSGTINAIQYMPEKKTEFNWWDYEATKYQAKAVIPQNKWFHVKVVVQGSKMEVYVDNAAKPAMIYTALDPSLKSGAVGYWHGNCPQGAYKNLVVKAFN</sequence>
<dbReference type="GO" id="GO:0004553">
    <property type="term" value="F:hydrolase activity, hydrolyzing O-glycosyl compounds"/>
    <property type="evidence" value="ECO:0007669"/>
    <property type="project" value="UniProtKB-ARBA"/>
</dbReference>
<evidence type="ECO:0000313" key="1">
    <source>
        <dbReference type="EMBL" id="SEN88518.1"/>
    </source>
</evidence>
<reference evidence="2" key="1">
    <citation type="submission" date="2016-10" db="EMBL/GenBank/DDBJ databases">
        <authorList>
            <person name="Varghese N."/>
            <person name="Submissions S."/>
        </authorList>
    </citation>
    <scope>NUCLEOTIDE SEQUENCE [LARGE SCALE GENOMIC DNA]</scope>
    <source>
        <strain evidence="2">Gh-48</strain>
    </source>
</reference>
<proteinExistence type="predicted"/>
<dbReference type="RefSeq" id="WP_091211548.1">
    <property type="nucleotide sequence ID" value="NZ_FOCL01000004.1"/>
</dbReference>
<dbReference type="STRING" id="551995.SAMN05192574_104476"/>
<dbReference type="AlphaFoldDB" id="A0A1H8K7Y8"/>
<organism evidence="1 2">
    <name type="scientific">Mucilaginibacter gossypiicola</name>
    <dbReference type="NCBI Taxonomy" id="551995"/>
    <lineage>
        <taxon>Bacteria</taxon>
        <taxon>Pseudomonadati</taxon>
        <taxon>Bacteroidota</taxon>
        <taxon>Sphingobacteriia</taxon>
        <taxon>Sphingobacteriales</taxon>
        <taxon>Sphingobacteriaceae</taxon>
        <taxon>Mucilaginibacter</taxon>
    </lineage>
</organism>
<dbReference type="SUPFAM" id="SSF49899">
    <property type="entry name" value="Concanavalin A-like lectins/glucanases"/>
    <property type="match status" value="1"/>
</dbReference>
<dbReference type="GO" id="GO:0030246">
    <property type="term" value="F:carbohydrate binding"/>
    <property type="evidence" value="ECO:0007669"/>
    <property type="project" value="UniProtKB-KW"/>
</dbReference>
<gene>
    <name evidence="1" type="ORF">SAMN05192574_104476</name>
</gene>
<dbReference type="GO" id="GO:0005975">
    <property type="term" value="P:carbohydrate metabolic process"/>
    <property type="evidence" value="ECO:0007669"/>
    <property type="project" value="UniProtKB-ARBA"/>
</dbReference>
<dbReference type="EMBL" id="FOCL01000004">
    <property type="protein sequence ID" value="SEN88518.1"/>
    <property type="molecule type" value="Genomic_DNA"/>
</dbReference>
<dbReference type="InterPro" id="IPR013320">
    <property type="entry name" value="ConA-like_dom_sf"/>
</dbReference>
<dbReference type="Pfam" id="PF13385">
    <property type="entry name" value="Laminin_G_3"/>
    <property type="match status" value="1"/>
</dbReference>
<name>A0A1H8K7Y8_9SPHI</name>